<keyword evidence="2" id="KW-1133">Transmembrane helix</keyword>
<organism evidence="4">
    <name type="scientific">Bradyrhizobium diazoefficiens</name>
    <dbReference type="NCBI Taxonomy" id="1355477"/>
    <lineage>
        <taxon>Bacteria</taxon>
        <taxon>Pseudomonadati</taxon>
        <taxon>Pseudomonadota</taxon>
        <taxon>Alphaproteobacteria</taxon>
        <taxon>Hyphomicrobiales</taxon>
        <taxon>Nitrobacteraceae</taxon>
        <taxon>Bradyrhizobium</taxon>
    </lineage>
</organism>
<feature type="domain" description="DUF1468" evidence="3">
    <location>
        <begin position="65"/>
        <end position="203"/>
    </location>
</feature>
<dbReference type="Pfam" id="PF07331">
    <property type="entry name" value="TctB"/>
    <property type="match status" value="1"/>
</dbReference>
<name>A0A810BJZ9_9BRAD</name>
<keyword evidence="2" id="KW-0812">Transmembrane</keyword>
<proteinExistence type="predicted"/>
<gene>
    <name evidence="4" type="ORF">XF8B_63100</name>
</gene>
<protein>
    <submittedName>
        <fullName evidence="4">Tricarboxylate transporter</fullName>
    </submittedName>
</protein>
<feature type="transmembrane region" description="Helical" evidence="2">
    <location>
        <begin position="174"/>
        <end position="198"/>
    </location>
</feature>
<sequence length="213" mass="23082">MSPSLTVPVETPPHPNLLPASGERENWPQRFPKMSQTDIEIVVDDPTAPEEDSPSIVSSGTIEILVCLLLLALAITLGYDNWRTGASWDATGPEPGYFPFYLSVILGGGSLYGLIAALVARRAAAGSFVTRAQARRVMAVFVPTLLFCLVTQFLGLYVASFLLIAAFMRLVGKIALWKSLLTAFLFTAIMFVTFDIAFDVIMPKGPLEAAFGH</sequence>
<evidence type="ECO:0000256" key="1">
    <source>
        <dbReference type="SAM" id="MobiDB-lite"/>
    </source>
</evidence>
<feature type="transmembrane region" description="Helical" evidence="2">
    <location>
        <begin position="140"/>
        <end position="168"/>
    </location>
</feature>
<reference evidence="4" key="1">
    <citation type="submission" date="2020-05" db="EMBL/GenBank/DDBJ databases">
        <title>Complete genome sequence of Bradyrhizobium diazoefficiens XF8 isolated from soybean nodule.</title>
        <authorList>
            <person name="Noda R."/>
            <person name="Kakizaki K."/>
            <person name="Minamisawa K."/>
        </authorList>
    </citation>
    <scope>NUCLEOTIDE SEQUENCE</scope>
    <source>
        <strain evidence="4">XF8</strain>
    </source>
</reference>
<dbReference type="AlphaFoldDB" id="A0A810BJZ9"/>
<evidence type="ECO:0000256" key="2">
    <source>
        <dbReference type="SAM" id="Phobius"/>
    </source>
</evidence>
<feature type="transmembrane region" description="Helical" evidence="2">
    <location>
        <begin position="99"/>
        <end position="120"/>
    </location>
</feature>
<feature type="region of interest" description="Disordered" evidence="1">
    <location>
        <begin position="1"/>
        <end position="27"/>
    </location>
</feature>
<dbReference type="InterPro" id="IPR009936">
    <property type="entry name" value="DUF1468"/>
</dbReference>
<evidence type="ECO:0000313" key="4">
    <source>
        <dbReference type="EMBL" id="BCE76199.1"/>
    </source>
</evidence>
<keyword evidence="2" id="KW-0472">Membrane</keyword>
<evidence type="ECO:0000259" key="3">
    <source>
        <dbReference type="Pfam" id="PF07331"/>
    </source>
</evidence>
<dbReference type="EMBL" id="AP023097">
    <property type="protein sequence ID" value="BCE76199.1"/>
    <property type="molecule type" value="Genomic_DNA"/>
</dbReference>
<accession>A0A810BJZ9</accession>
<dbReference type="OMA" id="FEVWFKV"/>
<feature type="transmembrane region" description="Helical" evidence="2">
    <location>
        <begin position="62"/>
        <end position="79"/>
    </location>
</feature>